<dbReference type="Proteomes" id="UP000824469">
    <property type="component" value="Unassembled WGS sequence"/>
</dbReference>
<feature type="non-terminal residue" evidence="2">
    <location>
        <position position="82"/>
    </location>
</feature>
<keyword evidence="1" id="KW-0732">Signal</keyword>
<feature type="chain" id="PRO_5041241371" description="Glycine-rich protein" evidence="1">
    <location>
        <begin position="31"/>
        <end position="82"/>
    </location>
</feature>
<dbReference type="EMBL" id="JAHRHJ020000011">
    <property type="protein sequence ID" value="KAH9295376.1"/>
    <property type="molecule type" value="Genomic_DNA"/>
</dbReference>
<name>A0AA38FBG3_TAXCH</name>
<evidence type="ECO:0000256" key="1">
    <source>
        <dbReference type="SAM" id="SignalP"/>
    </source>
</evidence>
<feature type="signal peptide" evidence="1">
    <location>
        <begin position="1"/>
        <end position="30"/>
    </location>
</feature>
<accession>A0AA38FBG3</accession>
<organism evidence="2 3">
    <name type="scientific">Taxus chinensis</name>
    <name type="common">Chinese yew</name>
    <name type="synonym">Taxus wallichiana var. chinensis</name>
    <dbReference type="NCBI Taxonomy" id="29808"/>
    <lineage>
        <taxon>Eukaryota</taxon>
        <taxon>Viridiplantae</taxon>
        <taxon>Streptophyta</taxon>
        <taxon>Embryophyta</taxon>
        <taxon>Tracheophyta</taxon>
        <taxon>Spermatophyta</taxon>
        <taxon>Pinopsida</taxon>
        <taxon>Pinidae</taxon>
        <taxon>Conifers II</taxon>
        <taxon>Cupressales</taxon>
        <taxon>Taxaceae</taxon>
        <taxon>Taxus</taxon>
    </lineage>
</organism>
<evidence type="ECO:0000313" key="2">
    <source>
        <dbReference type="EMBL" id="KAH9295376.1"/>
    </source>
</evidence>
<gene>
    <name evidence="2" type="ORF">KI387_038964</name>
</gene>
<dbReference type="AlphaFoldDB" id="A0AA38FBG3"/>
<feature type="non-terminal residue" evidence="2">
    <location>
        <position position="1"/>
    </location>
</feature>
<sequence length="82" mass="7249">MKMKMACKSKHFGLLVAAMLMVGVIVVAEGRNVVKATTYKIDNLGGCGGLGGGGGAGGGAGGGLGGGGGAGGGLGGGGGAGG</sequence>
<keyword evidence="3" id="KW-1185">Reference proteome</keyword>
<evidence type="ECO:0000313" key="3">
    <source>
        <dbReference type="Proteomes" id="UP000824469"/>
    </source>
</evidence>
<comment type="caution">
    <text evidence="2">The sequence shown here is derived from an EMBL/GenBank/DDBJ whole genome shotgun (WGS) entry which is preliminary data.</text>
</comment>
<protein>
    <recommendedName>
        <fullName evidence="4">Glycine-rich protein</fullName>
    </recommendedName>
</protein>
<reference evidence="2 3" key="1">
    <citation type="journal article" date="2021" name="Nat. Plants">
        <title>The Taxus genome provides insights into paclitaxel biosynthesis.</title>
        <authorList>
            <person name="Xiong X."/>
            <person name="Gou J."/>
            <person name="Liao Q."/>
            <person name="Li Y."/>
            <person name="Zhou Q."/>
            <person name="Bi G."/>
            <person name="Li C."/>
            <person name="Du R."/>
            <person name="Wang X."/>
            <person name="Sun T."/>
            <person name="Guo L."/>
            <person name="Liang H."/>
            <person name="Lu P."/>
            <person name="Wu Y."/>
            <person name="Zhang Z."/>
            <person name="Ro D.K."/>
            <person name="Shang Y."/>
            <person name="Huang S."/>
            <person name="Yan J."/>
        </authorList>
    </citation>
    <scope>NUCLEOTIDE SEQUENCE [LARGE SCALE GENOMIC DNA]</scope>
    <source>
        <strain evidence="2">Ta-2019</strain>
    </source>
</reference>
<proteinExistence type="predicted"/>
<evidence type="ECO:0008006" key="4">
    <source>
        <dbReference type="Google" id="ProtNLM"/>
    </source>
</evidence>
<dbReference type="OMA" id="MACKSKH"/>